<evidence type="ECO:0000313" key="1">
    <source>
        <dbReference type="EMBL" id="QJA95667.1"/>
    </source>
</evidence>
<dbReference type="AlphaFoldDB" id="A0A6M3LJZ3"/>
<sequence length="54" mass="6189">MSECIRVFLAEYYHNTCPNVDCLVCAHRHVCPAGNAIDNLHWETRNADVDKEIT</sequence>
<name>A0A6M3LJZ3_9ZZZZ</name>
<reference evidence="1" key="1">
    <citation type="submission" date="2020-03" db="EMBL/GenBank/DDBJ databases">
        <title>The deep terrestrial virosphere.</title>
        <authorList>
            <person name="Holmfeldt K."/>
            <person name="Nilsson E."/>
            <person name="Simone D."/>
            <person name="Lopez-Fernandez M."/>
            <person name="Wu X."/>
            <person name="de Brujin I."/>
            <person name="Lundin D."/>
            <person name="Andersson A."/>
            <person name="Bertilsson S."/>
            <person name="Dopson M."/>
        </authorList>
    </citation>
    <scope>NUCLEOTIDE SEQUENCE</scope>
    <source>
        <strain evidence="1">MM415B05255</strain>
    </source>
</reference>
<proteinExistence type="predicted"/>
<dbReference type="EMBL" id="MT143333">
    <property type="protein sequence ID" value="QJA95667.1"/>
    <property type="molecule type" value="Genomic_DNA"/>
</dbReference>
<protein>
    <submittedName>
        <fullName evidence="1">Uncharacterized protein</fullName>
    </submittedName>
</protein>
<organism evidence="1">
    <name type="scientific">viral metagenome</name>
    <dbReference type="NCBI Taxonomy" id="1070528"/>
    <lineage>
        <taxon>unclassified sequences</taxon>
        <taxon>metagenomes</taxon>
        <taxon>organismal metagenomes</taxon>
    </lineage>
</organism>
<gene>
    <name evidence="1" type="ORF">MM415B05255_0006</name>
</gene>
<accession>A0A6M3LJZ3</accession>